<evidence type="ECO:0000313" key="7">
    <source>
        <dbReference type="EMBL" id="PKZ42283.1"/>
    </source>
</evidence>
<dbReference type="GO" id="GO:0006555">
    <property type="term" value="P:methionine metabolic process"/>
    <property type="evidence" value="ECO:0007669"/>
    <property type="project" value="InterPro"/>
</dbReference>
<comment type="pathway">
    <text evidence="2 6">One-carbon metabolism; tetrahydrofolate interconversion.</text>
</comment>
<sequence>MTRISVELVPRSEESLLTEAASLSEVAPWADTINVPDLVKFDLRPWVGCRKVREATRRPDGSPYGVIPHVRACDVDPDAPLPMAAEFRAAGITEVLVVSGDDADYFSQHTYPVDAVDVIRRFRQELPGVRVYAALDPYRTGMSAELRQVERKLVAGASGVFTQPFFDVDHLRSWRRVLPDEVEVWWGATTVTTLAALGYWRRRNLVAFPRDFRMELQAQREFAQRTIDLATEWGDNAYLMPVRTAPAEYLAGLRVPAAA</sequence>
<evidence type="ECO:0000256" key="4">
    <source>
        <dbReference type="ARBA" id="ARBA00022827"/>
    </source>
</evidence>
<evidence type="ECO:0000256" key="1">
    <source>
        <dbReference type="ARBA" id="ARBA00001974"/>
    </source>
</evidence>
<evidence type="ECO:0000256" key="2">
    <source>
        <dbReference type="ARBA" id="ARBA00004777"/>
    </source>
</evidence>
<comment type="cofactor">
    <cofactor evidence="1 6">
        <name>FAD</name>
        <dbReference type="ChEBI" id="CHEBI:57692"/>
    </cofactor>
</comment>
<comment type="caution">
    <text evidence="7">The sequence shown here is derived from an EMBL/GenBank/DDBJ whole genome shotgun (WGS) entry which is preliminary data.</text>
</comment>
<dbReference type="Pfam" id="PF02219">
    <property type="entry name" value="MTHFR"/>
    <property type="match status" value="1"/>
</dbReference>
<dbReference type="SUPFAM" id="SSF51730">
    <property type="entry name" value="FAD-linked oxidoreductase"/>
    <property type="match status" value="1"/>
</dbReference>
<evidence type="ECO:0000256" key="5">
    <source>
        <dbReference type="ARBA" id="ARBA00023002"/>
    </source>
</evidence>
<dbReference type="InterPro" id="IPR029041">
    <property type="entry name" value="FAD-linked_oxidoreductase-like"/>
</dbReference>
<evidence type="ECO:0000313" key="8">
    <source>
        <dbReference type="Proteomes" id="UP000234206"/>
    </source>
</evidence>
<evidence type="ECO:0000256" key="3">
    <source>
        <dbReference type="ARBA" id="ARBA00022630"/>
    </source>
</evidence>
<dbReference type="UniPathway" id="UPA00193"/>
<accession>A0A2I1PCC6</accession>
<gene>
    <name evidence="7" type="ORF">CYJ76_03010</name>
</gene>
<reference evidence="7 8" key="1">
    <citation type="submission" date="2017-12" db="EMBL/GenBank/DDBJ databases">
        <title>Phylogenetic diversity of female urinary microbiome.</title>
        <authorList>
            <person name="Thomas-White K."/>
            <person name="Wolfe A.J."/>
        </authorList>
    </citation>
    <scope>NUCLEOTIDE SEQUENCE [LARGE SCALE GENOMIC DNA]</scope>
    <source>
        <strain evidence="7 8">UMB1298</strain>
    </source>
</reference>
<comment type="similarity">
    <text evidence="6">Belongs to the methylenetetrahydrofolate reductase family.</text>
</comment>
<evidence type="ECO:0000256" key="6">
    <source>
        <dbReference type="RuleBase" id="RU003862"/>
    </source>
</evidence>
<dbReference type="EMBL" id="PKIZ01000004">
    <property type="protein sequence ID" value="PKZ42283.1"/>
    <property type="molecule type" value="Genomic_DNA"/>
</dbReference>
<keyword evidence="4 6" id="KW-0274">FAD</keyword>
<dbReference type="Proteomes" id="UP000234206">
    <property type="component" value="Unassembled WGS sequence"/>
</dbReference>
<dbReference type="Gene3D" id="3.20.20.220">
    <property type="match status" value="1"/>
</dbReference>
<dbReference type="OrthoDB" id="9812555at2"/>
<keyword evidence="5 6" id="KW-0560">Oxidoreductase</keyword>
<dbReference type="RefSeq" id="WP_070706016.1">
    <property type="nucleotide sequence ID" value="NZ_PKIZ01000004.1"/>
</dbReference>
<keyword evidence="3 6" id="KW-0285">Flavoprotein</keyword>
<dbReference type="AlphaFoldDB" id="A0A2I1PCC6"/>
<name>A0A2I1PCC6_9MICO</name>
<proteinExistence type="inferred from homology"/>
<keyword evidence="8" id="KW-1185">Reference proteome</keyword>
<organism evidence="7 8">
    <name type="scientific">Kytococcus schroeteri</name>
    <dbReference type="NCBI Taxonomy" id="138300"/>
    <lineage>
        <taxon>Bacteria</taxon>
        <taxon>Bacillati</taxon>
        <taxon>Actinomycetota</taxon>
        <taxon>Actinomycetes</taxon>
        <taxon>Micrococcales</taxon>
        <taxon>Kytococcaceae</taxon>
        <taxon>Kytococcus</taxon>
    </lineage>
</organism>
<protein>
    <recommendedName>
        <fullName evidence="6">Methylenetetrahydrofolate reductase</fullName>
    </recommendedName>
</protein>
<dbReference type="GO" id="GO:0035999">
    <property type="term" value="P:tetrahydrofolate interconversion"/>
    <property type="evidence" value="ECO:0007669"/>
    <property type="project" value="UniProtKB-UniPathway"/>
</dbReference>
<dbReference type="GO" id="GO:0004489">
    <property type="term" value="F:methylenetetrahydrofolate reductase [NAD(P)H] activity"/>
    <property type="evidence" value="ECO:0007669"/>
    <property type="project" value="InterPro"/>
</dbReference>
<dbReference type="InterPro" id="IPR003171">
    <property type="entry name" value="Mehydrof_redctse-like"/>
</dbReference>